<evidence type="ECO:0000256" key="3">
    <source>
        <dbReference type="ARBA" id="ARBA00022692"/>
    </source>
</evidence>
<feature type="transmembrane region" description="Helical" evidence="6">
    <location>
        <begin position="339"/>
        <end position="359"/>
    </location>
</feature>
<keyword evidence="4 6" id="KW-1133">Transmembrane helix</keyword>
<organism evidence="7 8">
    <name type="scientific">Nonomuraea ferruginea</name>
    <dbReference type="NCBI Taxonomy" id="46174"/>
    <lineage>
        <taxon>Bacteria</taxon>
        <taxon>Bacillati</taxon>
        <taxon>Actinomycetota</taxon>
        <taxon>Actinomycetes</taxon>
        <taxon>Streptosporangiales</taxon>
        <taxon>Streptosporangiaceae</taxon>
        <taxon>Nonomuraea</taxon>
    </lineage>
</organism>
<evidence type="ECO:0000256" key="1">
    <source>
        <dbReference type="ARBA" id="ARBA00004651"/>
    </source>
</evidence>
<evidence type="ECO:0000256" key="4">
    <source>
        <dbReference type="ARBA" id="ARBA00022989"/>
    </source>
</evidence>
<feature type="transmembrane region" description="Helical" evidence="6">
    <location>
        <begin position="222"/>
        <end position="242"/>
    </location>
</feature>
<feature type="transmembrane region" description="Helical" evidence="6">
    <location>
        <begin position="308"/>
        <end position="327"/>
    </location>
</feature>
<feature type="transmembrane region" description="Helical" evidence="6">
    <location>
        <begin position="81"/>
        <end position="98"/>
    </location>
</feature>
<evidence type="ECO:0000256" key="5">
    <source>
        <dbReference type="ARBA" id="ARBA00023136"/>
    </source>
</evidence>
<feature type="transmembrane region" description="Helical" evidence="6">
    <location>
        <begin position="20"/>
        <end position="42"/>
    </location>
</feature>
<dbReference type="EMBL" id="JAPNUD010000200">
    <property type="protein sequence ID" value="MDA0646481.1"/>
    <property type="molecule type" value="Genomic_DNA"/>
</dbReference>
<accession>A0ABT4TBZ8</accession>
<sequence>MADRVFRPAALGNPRFRLLLPGQVAAVAGEQMFAVAITVSVLQVGGDAVALGLVLAARGVTLVVFLPVGGVWADRLPRQRVLMAAYGLQALLAAALAVTGTFPIWAAAGAVLLSGLAEAFVRPAFNALLQGVLGDHERVSGRSLVSVAIRTGVMAGPAAGAGVITLSGTGAAYGITAMTFAVAVLTLWRAGEPRREPARRASFVQDVRAGVAEARRLPWVRAILIFSAVNLMFVIAPTQVLLPVVTTAAFGSPAVYGLALTCYGAGGLAGGLVTMAWRPRAPGAVALTAIALYAAAPLSLVLAPSPAVIFLAFAIAGAGVETYAIHWEVALQREIPEHLIGRISSFAWLCGFGLMPFGQALTGPLAALAGPAAVLASAAAVILLVPPALLLVRGMPRFRDPP</sequence>
<name>A0ABT4TBZ8_9ACTN</name>
<keyword evidence="3 6" id="KW-0812">Transmembrane</keyword>
<evidence type="ECO:0000313" key="8">
    <source>
        <dbReference type="Proteomes" id="UP001212498"/>
    </source>
</evidence>
<dbReference type="CDD" id="cd06173">
    <property type="entry name" value="MFS_MefA_like"/>
    <property type="match status" value="1"/>
</dbReference>
<dbReference type="SUPFAM" id="SSF103473">
    <property type="entry name" value="MFS general substrate transporter"/>
    <property type="match status" value="1"/>
</dbReference>
<keyword evidence="5 6" id="KW-0472">Membrane</keyword>
<protein>
    <submittedName>
        <fullName evidence="7">MFS transporter</fullName>
    </submittedName>
</protein>
<comment type="subcellular location">
    <subcellularLocation>
        <location evidence="1">Cell membrane</location>
        <topology evidence="1">Multi-pass membrane protein</topology>
    </subcellularLocation>
</comment>
<evidence type="ECO:0000256" key="2">
    <source>
        <dbReference type="ARBA" id="ARBA00022475"/>
    </source>
</evidence>
<dbReference type="RefSeq" id="WP_271279770.1">
    <property type="nucleotide sequence ID" value="NZ_BAABFD010000008.1"/>
</dbReference>
<feature type="transmembrane region" description="Helical" evidence="6">
    <location>
        <begin position="48"/>
        <end position="69"/>
    </location>
</feature>
<dbReference type="Pfam" id="PF07690">
    <property type="entry name" value="MFS_1"/>
    <property type="match status" value="1"/>
</dbReference>
<gene>
    <name evidence="7" type="ORF">OUY24_38130</name>
</gene>
<comment type="caution">
    <text evidence="7">The sequence shown here is derived from an EMBL/GenBank/DDBJ whole genome shotgun (WGS) entry which is preliminary data.</text>
</comment>
<dbReference type="Gene3D" id="1.20.1250.20">
    <property type="entry name" value="MFS general substrate transporter like domains"/>
    <property type="match status" value="1"/>
</dbReference>
<feature type="transmembrane region" description="Helical" evidence="6">
    <location>
        <begin position="254"/>
        <end position="277"/>
    </location>
</feature>
<reference evidence="7 8" key="1">
    <citation type="submission" date="2022-11" db="EMBL/GenBank/DDBJ databases">
        <title>Nonomuraea corallina sp. nov., a new species of the genus Nonomuraea isolated from sea side sediment in Thai sea.</title>
        <authorList>
            <person name="Ngamcharungchit C."/>
            <person name="Matsumoto A."/>
            <person name="Suriyachadkun C."/>
            <person name="Panbangred W."/>
            <person name="Inahashi Y."/>
            <person name="Intra B."/>
        </authorList>
    </citation>
    <scope>NUCLEOTIDE SEQUENCE [LARGE SCALE GENOMIC DNA]</scope>
    <source>
        <strain evidence="7 8">DSM 43553</strain>
    </source>
</reference>
<keyword evidence="8" id="KW-1185">Reference proteome</keyword>
<evidence type="ECO:0000256" key="6">
    <source>
        <dbReference type="SAM" id="Phobius"/>
    </source>
</evidence>
<dbReference type="InterPro" id="IPR011701">
    <property type="entry name" value="MFS"/>
</dbReference>
<feature type="transmembrane region" description="Helical" evidence="6">
    <location>
        <begin position="284"/>
        <end position="302"/>
    </location>
</feature>
<dbReference type="Proteomes" id="UP001212498">
    <property type="component" value="Unassembled WGS sequence"/>
</dbReference>
<proteinExistence type="predicted"/>
<feature type="transmembrane region" description="Helical" evidence="6">
    <location>
        <begin position="170"/>
        <end position="190"/>
    </location>
</feature>
<dbReference type="PANTHER" id="PTHR23513">
    <property type="entry name" value="INTEGRAL MEMBRANE EFFLUX PROTEIN-RELATED"/>
    <property type="match status" value="1"/>
</dbReference>
<dbReference type="InterPro" id="IPR036259">
    <property type="entry name" value="MFS_trans_sf"/>
</dbReference>
<evidence type="ECO:0000313" key="7">
    <source>
        <dbReference type="EMBL" id="MDA0646481.1"/>
    </source>
</evidence>
<dbReference type="PANTHER" id="PTHR23513:SF11">
    <property type="entry name" value="STAPHYLOFERRIN A TRANSPORTER"/>
    <property type="match status" value="1"/>
</dbReference>
<feature type="transmembrane region" description="Helical" evidence="6">
    <location>
        <begin position="365"/>
        <end position="392"/>
    </location>
</feature>
<keyword evidence="2" id="KW-1003">Cell membrane</keyword>